<dbReference type="InterPro" id="IPR052155">
    <property type="entry name" value="Biofilm_reg_signaling"/>
</dbReference>
<protein>
    <recommendedName>
        <fullName evidence="7">EAL domain-containing protein</fullName>
    </recommendedName>
</protein>
<dbReference type="Proteomes" id="UP001055167">
    <property type="component" value="Unassembled WGS sequence"/>
</dbReference>
<dbReference type="SUPFAM" id="SSF55073">
    <property type="entry name" value="Nucleotide cyclase"/>
    <property type="match status" value="1"/>
</dbReference>
<accession>A0ABQ4QQM4</accession>
<dbReference type="Gene3D" id="3.30.450.20">
    <property type="entry name" value="PAS domain"/>
    <property type="match status" value="3"/>
</dbReference>
<dbReference type="PANTHER" id="PTHR44757">
    <property type="entry name" value="DIGUANYLATE CYCLASE DGCP"/>
    <property type="match status" value="1"/>
</dbReference>
<dbReference type="PANTHER" id="PTHR44757:SF2">
    <property type="entry name" value="BIOFILM ARCHITECTURE MAINTENANCE PROTEIN MBAA"/>
    <property type="match status" value="1"/>
</dbReference>
<evidence type="ECO:0008006" key="7">
    <source>
        <dbReference type="Google" id="ProtNLM"/>
    </source>
</evidence>
<dbReference type="Pfam" id="PF00989">
    <property type="entry name" value="PAS"/>
    <property type="match status" value="2"/>
</dbReference>
<feature type="domain" description="PAS" evidence="1">
    <location>
        <begin position="149"/>
        <end position="219"/>
    </location>
</feature>
<dbReference type="InterPro" id="IPR001633">
    <property type="entry name" value="EAL_dom"/>
</dbReference>
<feature type="domain" description="PAC" evidence="2">
    <location>
        <begin position="222"/>
        <end position="275"/>
    </location>
</feature>
<dbReference type="SMART" id="SM00052">
    <property type="entry name" value="EAL"/>
    <property type="match status" value="1"/>
</dbReference>
<dbReference type="PROSITE" id="PS50883">
    <property type="entry name" value="EAL"/>
    <property type="match status" value="1"/>
</dbReference>
<dbReference type="SMART" id="SM00086">
    <property type="entry name" value="PAC"/>
    <property type="match status" value="3"/>
</dbReference>
<reference evidence="5" key="1">
    <citation type="journal article" date="2021" name="Front. Microbiol.">
        <title>Comprehensive Comparative Genomics and Phenotyping of Methylobacterium Species.</title>
        <authorList>
            <person name="Alessa O."/>
            <person name="Ogura Y."/>
            <person name="Fujitani Y."/>
            <person name="Takami H."/>
            <person name="Hayashi T."/>
            <person name="Sahin N."/>
            <person name="Tani A."/>
        </authorList>
    </citation>
    <scope>NUCLEOTIDE SEQUENCE</scope>
    <source>
        <strain evidence="5">KCTC 52305</strain>
    </source>
</reference>
<dbReference type="InterPro" id="IPR000160">
    <property type="entry name" value="GGDEF_dom"/>
</dbReference>
<dbReference type="PROSITE" id="PS50113">
    <property type="entry name" value="PAC"/>
    <property type="match status" value="2"/>
</dbReference>
<dbReference type="PROSITE" id="PS50112">
    <property type="entry name" value="PAS"/>
    <property type="match status" value="1"/>
</dbReference>
<dbReference type="Gene3D" id="3.20.20.450">
    <property type="entry name" value="EAL domain"/>
    <property type="match status" value="1"/>
</dbReference>
<dbReference type="CDD" id="cd01948">
    <property type="entry name" value="EAL"/>
    <property type="match status" value="1"/>
</dbReference>
<feature type="domain" description="EAL" evidence="3">
    <location>
        <begin position="709"/>
        <end position="959"/>
    </location>
</feature>
<keyword evidence="6" id="KW-1185">Reference proteome</keyword>
<gene>
    <name evidence="5" type="ORF">OPKNFCMD_0040</name>
</gene>
<dbReference type="SUPFAM" id="SSF55781">
    <property type="entry name" value="GAF domain-like"/>
    <property type="match status" value="1"/>
</dbReference>
<evidence type="ECO:0000259" key="3">
    <source>
        <dbReference type="PROSITE" id="PS50883"/>
    </source>
</evidence>
<dbReference type="SMART" id="SM00267">
    <property type="entry name" value="GGDEF"/>
    <property type="match status" value="1"/>
</dbReference>
<dbReference type="NCBIfam" id="TIGR00229">
    <property type="entry name" value="sensory_box"/>
    <property type="match status" value="2"/>
</dbReference>
<reference evidence="5" key="2">
    <citation type="submission" date="2021-08" db="EMBL/GenBank/DDBJ databases">
        <authorList>
            <person name="Tani A."/>
            <person name="Ola A."/>
            <person name="Ogura Y."/>
            <person name="Katsura K."/>
            <person name="Hayashi T."/>
        </authorList>
    </citation>
    <scope>NUCLEOTIDE SEQUENCE</scope>
    <source>
        <strain evidence="5">KCTC 52305</strain>
    </source>
</reference>
<evidence type="ECO:0000313" key="5">
    <source>
        <dbReference type="EMBL" id="GJD47334.1"/>
    </source>
</evidence>
<comment type="caution">
    <text evidence="5">The sequence shown here is derived from an EMBL/GenBank/DDBJ whole genome shotgun (WGS) entry which is preliminary data.</text>
</comment>
<dbReference type="InterPro" id="IPR001610">
    <property type="entry name" value="PAC"/>
</dbReference>
<dbReference type="SMART" id="SM00091">
    <property type="entry name" value="PAS"/>
    <property type="match status" value="3"/>
</dbReference>
<evidence type="ECO:0000259" key="4">
    <source>
        <dbReference type="PROSITE" id="PS50887"/>
    </source>
</evidence>
<dbReference type="Gene3D" id="3.30.70.270">
    <property type="match status" value="1"/>
</dbReference>
<dbReference type="Pfam" id="PF00563">
    <property type="entry name" value="EAL"/>
    <property type="match status" value="1"/>
</dbReference>
<feature type="domain" description="GGDEF" evidence="4">
    <location>
        <begin position="567"/>
        <end position="700"/>
    </location>
</feature>
<dbReference type="InterPro" id="IPR000014">
    <property type="entry name" value="PAS"/>
</dbReference>
<dbReference type="InterPro" id="IPR035919">
    <property type="entry name" value="EAL_sf"/>
</dbReference>
<feature type="domain" description="PAC" evidence="2">
    <location>
        <begin position="480"/>
        <end position="535"/>
    </location>
</feature>
<evidence type="ECO:0000259" key="1">
    <source>
        <dbReference type="PROSITE" id="PS50112"/>
    </source>
</evidence>
<dbReference type="InterPro" id="IPR013767">
    <property type="entry name" value="PAS_fold"/>
</dbReference>
<dbReference type="EMBL" id="BPQH01000001">
    <property type="protein sequence ID" value="GJD47334.1"/>
    <property type="molecule type" value="Genomic_DNA"/>
</dbReference>
<dbReference type="CDD" id="cd01949">
    <property type="entry name" value="GGDEF"/>
    <property type="match status" value="1"/>
</dbReference>
<dbReference type="CDD" id="cd00130">
    <property type="entry name" value="PAS"/>
    <property type="match status" value="3"/>
</dbReference>
<dbReference type="InterPro" id="IPR013655">
    <property type="entry name" value="PAS_fold_3"/>
</dbReference>
<dbReference type="SUPFAM" id="SSF141868">
    <property type="entry name" value="EAL domain-like"/>
    <property type="match status" value="1"/>
</dbReference>
<dbReference type="InterPro" id="IPR029787">
    <property type="entry name" value="Nucleotide_cyclase"/>
</dbReference>
<organism evidence="5 6">
    <name type="scientific">Methylobacterium crusticola</name>
    <dbReference type="NCBI Taxonomy" id="1697972"/>
    <lineage>
        <taxon>Bacteria</taxon>
        <taxon>Pseudomonadati</taxon>
        <taxon>Pseudomonadota</taxon>
        <taxon>Alphaproteobacteria</taxon>
        <taxon>Hyphomicrobiales</taxon>
        <taxon>Methylobacteriaceae</taxon>
        <taxon>Methylobacterium</taxon>
    </lineage>
</organism>
<dbReference type="PROSITE" id="PS50887">
    <property type="entry name" value="GGDEF"/>
    <property type="match status" value="1"/>
</dbReference>
<proteinExistence type="predicted"/>
<dbReference type="InterPro" id="IPR035965">
    <property type="entry name" value="PAS-like_dom_sf"/>
</dbReference>
<dbReference type="Pfam" id="PF00990">
    <property type="entry name" value="GGDEF"/>
    <property type="match status" value="1"/>
</dbReference>
<dbReference type="InterPro" id="IPR043128">
    <property type="entry name" value="Rev_trsase/Diguanyl_cyclase"/>
</dbReference>
<dbReference type="NCBIfam" id="TIGR00254">
    <property type="entry name" value="GGDEF"/>
    <property type="match status" value="1"/>
</dbReference>
<evidence type="ECO:0000259" key="2">
    <source>
        <dbReference type="PROSITE" id="PS50113"/>
    </source>
</evidence>
<evidence type="ECO:0000313" key="6">
    <source>
        <dbReference type="Proteomes" id="UP001055167"/>
    </source>
</evidence>
<name>A0ABQ4QQM4_9HYPH</name>
<sequence>MTERFRPDRDAGPRDPGGAEALGADLGALCRTAAAGLGTAVAYVVLAEDGRHRIAAFAGPADRAGLAGDAFHGAATAADAVVTTACPSAGLVVGAPIRDSSGTRLGALCLADAGPRDLSEAEIRQVRDLAGLAASRIRLDRMERETSAHETRYHLLAQHATDMIVWAAPDGTRRFVSPACRALLGYEPEELVGRPPYELVHPDDVEAAARTAEAFVQGDRDRLVTCQRYRRRDGAFIWAEAIVNRTRGRDGETTGFVALVRDVSDRRLAEDAMREGETRYRALADGLPQIVWVIRGGDGAATYVNRQFRAYFGPSSPEQAGRMVAIHPDDRVRVEAGWEALHRGVAWVPVEARLRRHDGFHRWHRLMIIPMGQGAETSEYIATALDIDDIVVARNQLTETTDLLRLAQEAIGAAIWDWDRRAGVIRHSRESARLLGVLPEAHGGDVVETTSAEMSAHIHPDDAAHMQAEFRRSVATRTTYAVEYRVACPEAEGGYRWLNGFGRLVFDDAQAEVVRVVGLNLDVSGRKAAEQRIAHLARHDPLTDLPNRTLFRERLEQVLTEVRRSGGSAAVLCLDLDRFKLVNDTLGHPAGDALLAVVAARLRAALRAEDVVARLGGDEFAIIEVGAGRPGDTRALCERLIELVGQPIRALGHMMSVGLSIGVARVPEDGLDGDALFKRADLALYRAKADGRNTSRFFEAAMDAAVEERRRLELDLRAALGGGGLEAHYQPVVRIATGAIRGFEALVRWRHPERGLVPPGVFIPLAEETGLIAAIGARILLDACRDAAAWPDPDLIVAVNVSAVQFRQDGLLRSVTSALAETGLPARRLELEITETLLVEDSAAVLATLRALRDLGVRIALDDFGIGYSSLSYLRKFPFDKIKIDRSFVEDFANPSTAAIVRSVVGLGLQLGIAICAEGVETREQLALMEREGCTEAQGYFLSPPVPAAEAAAFAQGARTLRAA</sequence>
<dbReference type="SUPFAM" id="SSF55785">
    <property type="entry name" value="PYP-like sensor domain (PAS domain)"/>
    <property type="match status" value="3"/>
</dbReference>
<dbReference type="InterPro" id="IPR000700">
    <property type="entry name" value="PAS-assoc_C"/>
</dbReference>
<dbReference type="Pfam" id="PF08447">
    <property type="entry name" value="PAS_3"/>
    <property type="match status" value="1"/>
</dbReference>
<dbReference type="RefSeq" id="WP_128561610.1">
    <property type="nucleotide sequence ID" value="NZ_BPQH01000001.1"/>
</dbReference>